<dbReference type="InterPro" id="IPR057661">
    <property type="entry name" value="RsdA/BaiN/AoA(So)_Rossmann"/>
</dbReference>
<organism evidence="6 7">
    <name type="scientific">Candidatus Scatosoma pullistercoris</name>
    <dbReference type="NCBI Taxonomy" id="2840934"/>
    <lineage>
        <taxon>Bacteria</taxon>
        <taxon>Bacillati</taxon>
        <taxon>Bacillota</taxon>
        <taxon>Clostridia</taxon>
        <taxon>Candidatus Scatosoma</taxon>
    </lineage>
</organism>
<dbReference type="NCBIfam" id="TIGR00275">
    <property type="entry name" value="aminoacetone oxidase family FAD-binding enzyme"/>
    <property type="match status" value="1"/>
</dbReference>
<dbReference type="SUPFAM" id="SSF51905">
    <property type="entry name" value="FAD/NAD(P)-binding domain"/>
    <property type="match status" value="1"/>
</dbReference>
<dbReference type="EMBL" id="DVMZ01000009">
    <property type="protein sequence ID" value="HIU58535.1"/>
    <property type="molecule type" value="Genomic_DNA"/>
</dbReference>
<dbReference type="Pfam" id="PF22780">
    <property type="entry name" value="HI0933_like_1st"/>
    <property type="match status" value="1"/>
</dbReference>
<dbReference type="Proteomes" id="UP000824081">
    <property type="component" value="Unassembled WGS sequence"/>
</dbReference>
<comment type="cofactor">
    <cofactor evidence="1">
        <name>FAD</name>
        <dbReference type="ChEBI" id="CHEBI:57692"/>
    </cofactor>
</comment>
<accession>A0A9D1SFW4</accession>
<dbReference type="PANTHER" id="PTHR42887">
    <property type="entry name" value="OS12G0638800 PROTEIN"/>
    <property type="match status" value="1"/>
</dbReference>
<evidence type="ECO:0000259" key="5">
    <source>
        <dbReference type="Pfam" id="PF22780"/>
    </source>
</evidence>
<evidence type="ECO:0000313" key="7">
    <source>
        <dbReference type="Proteomes" id="UP000824081"/>
    </source>
</evidence>
<dbReference type="InterPro" id="IPR055178">
    <property type="entry name" value="RsdA/BaiN/AoA(So)-like_dom"/>
</dbReference>
<dbReference type="Gene3D" id="3.50.50.60">
    <property type="entry name" value="FAD/NAD(P)-binding domain"/>
    <property type="match status" value="1"/>
</dbReference>
<name>A0A9D1SFW4_9FIRM</name>
<evidence type="ECO:0000256" key="1">
    <source>
        <dbReference type="ARBA" id="ARBA00001974"/>
    </source>
</evidence>
<gene>
    <name evidence="6" type="ORF">IAC57_00390</name>
</gene>
<sequence>MKNVCVIGGGASGLMAAYAAAKNGNNVILFEKNEKLGKKIYITGKGRCNLTNDVPPEEFLENVVRGGKFLKGAIYSFSPEAAKEFFIAHGTALKTERGNRVFPVSDHASDVTRALERACRETGVRIHLSETVEKLQIQSALSDIGIMCDRIKGVKTDRGEYLCDEAIVCTGGLSYPTTGSTGDGYRFAVEAGHELVEPKPSLCGLNLKGNFFENLQGLTLRNISLTAKRGKKTVYEGFGELLFTHFGISGPLVLSLSAMINRLPAEEIRLTLDLKPALDQETLDRRLLRDFEKYKNRMLCNALDDLLPQKMIGAVLEASGTDGRKNVNSLTKEERRALLWALKEFPMQPKSLRGFSEAVVTSGGVALSGVDPKTMESKKVHGLRFCGETLDVDAFTGGFNLQIAFSTGYAAGNSIK</sequence>
<feature type="domain" description="RsdA/BaiN/AoA(So)-like Rossmann fold-like" evidence="4">
    <location>
        <begin position="3"/>
        <end position="413"/>
    </location>
</feature>
<protein>
    <submittedName>
        <fullName evidence="6">NAD(P)/FAD-dependent oxidoreductase</fullName>
    </submittedName>
</protein>
<keyword evidence="2" id="KW-0285">Flavoprotein</keyword>
<dbReference type="Gene3D" id="2.40.30.10">
    <property type="entry name" value="Translation factors"/>
    <property type="match status" value="1"/>
</dbReference>
<reference evidence="6" key="2">
    <citation type="journal article" date="2021" name="PeerJ">
        <title>Extensive microbial diversity within the chicken gut microbiome revealed by metagenomics and culture.</title>
        <authorList>
            <person name="Gilroy R."/>
            <person name="Ravi A."/>
            <person name="Getino M."/>
            <person name="Pursley I."/>
            <person name="Horton D.L."/>
            <person name="Alikhan N.F."/>
            <person name="Baker D."/>
            <person name="Gharbi K."/>
            <person name="Hall N."/>
            <person name="Watson M."/>
            <person name="Adriaenssens E.M."/>
            <person name="Foster-Nyarko E."/>
            <person name="Jarju S."/>
            <person name="Secka A."/>
            <person name="Antonio M."/>
            <person name="Oren A."/>
            <person name="Chaudhuri R.R."/>
            <person name="La Ragione R."/>
            <person name="Hildebrand F."/>
            <person name="Pallen M.J."/>
        </authorList>
    </citation>
    <scope>NUCLEOTIDE SEQUENCE</scope>
    <source>
        <strain evidence="6">11687</strain>
    </source>
</reference>
<dbReference type="InterPro" id="IPR036188">
    <property type="entry name" value="FAD/NAD-bd_sf"/>
</dbReference>
<evidence type="ECO:0000256" key="3">
    <source>
        <dbReference type="ARBA" id="ARBA00022827"/>
    </source>
</evidence>
<evidence type="ECO:0000313" key="6">
    <source>
        <dbReference type="EMBL" id="HIU58535.1"/>
    </source>
</evidence>
<comment type="caution">
    <text evidence="6">The sequence shown here is derived from an EMBL/GenBank/DDBJ whole genome shotgun (WGS) entry which is preliminary data.</text>
</comment>
<dbReference type="InterPro" id="IPR004792">
    <property type="entry name" value="BaiN-like"/>
</dbReference>
<evidence type="ECO:0000256" key="2">
    <source>
        <dbReference type="ARBA" id="ARBA00022630"/>
    </source>
</evidence>
<evidence type="ECO:0000259" key="4">
    <source>
        <dbReference type="Pfam" id="PF03486"/>
    </source>
</evidence>
<dbReference type="Gene3D" id="1.10.8.260">
    <property type="entry name" value="HI0933 insert domain-like"/>
    <property type="match status" value="1"/>
</dbReference>
<keyword evidence="3" id="KW-0274">FAD</keyword>
<dbReference type="SUPFAM" id="SSF160996">
    <property type="entry name" value="HI0933 insert domain-like"/>
    <property type="match status" value="1"/>
</dbReference>
<dbReference type="PANTHER" id="PTHR42887:SF2">
    <property type="entry name" value="OS12G0638800 PROTEIN"/>
    <property type="match status" value="1"/>
</dbReference>
<feature type="domain" description="RsdA/BaiN/AoA(So)-like insert" evidence="5">
    <location>
        <begin position="199"/>
        <end position="360"/>
    </location>
</feature>
<dbReference type="InterPro" id="IPR023166">
    <property type="entry name" value="BaiN-like_dom_sf"/>
</dbReference>
<reference evidence="6" key="1">
    <citation type="submission" date="2020-10" db="EMBL/GenBank/DDBJ databases">
        <authorList>
            <person name="Gilroy R."/>
        </authorList>
    </citation>
    <scope>NUCLEOTIDE SEQUENCE</scope>
    <source>
        <strain evidence="6">11687</strain>
    </source>
</reference>
<dbReference type="Pfam" id="PF03486">
    <property type="entry name" value="HI0933_like"/>
    <property type="match status" value="1"/>
</dbReference>
<dbReference type="AlphaFoldDB" id="A0A9D1SFW4"/>
<proteinExistence type="predicted"/>